<organism evidence="5">
    <name type="scientific">Oryza glumipatula</name>
    <dbReference type="NCBI Taxonomy" id="40148"/>
    <lineage>
        <taxon>Eukaryota</taxon>
        <taxon>Viridiplantae</taxon>
        <taxon>Streptophyta</taxon>
        <taxon>Embryophyta</taxon>
        <taxon>Tracheophyta</taxon>
        <taxon>Spermatophyta</taxon>
        <taxon>Magnoliopsida</taxon>
        <taxon>Liliopsida</taxon>
        <taxon>Poales</taxon>
        <taxon>Poaceae</taxon>
        <taxon>BOP clade</taxon>
        <taxon>Oryzoideae</taxon>
        <taxon>Oryzeae</taxon>
        <taxon>Oryzinae</taxon>
        <taxon>Oryza</taxon>
    </lineage>
</organism>
<dbReference type="STRING" id="40148.A0A0D9ZKU6"/>
<dbReference type="InterPro" id="IPR002775">
    <property type="entry name" value="DNA/RNA-bd_Alba-like"/>
</dbReference>
<comment type="similarity">
    <text evidence="2">Belongs to the histone-like Alba family.</text>
</comment>
<protein>
    <recommendedName>
        <fullName evidence="4">DNA/RNA-binding protein Alba-like domain-containing protein</fullName>
    </recommendedName>
</protein>
<dbReference type="InterPro" id="IPR036882">
    <property type="entry name" value="Alba-like_dom_sf"/>
</dbReference>
<dbReference type="AlphaFoldDB" id="A0A0D9ZKU6"/>
<dbReference type="Proteomes" id="UP000026961">
    <property type="component" value="Chromosome 4"/>
</dbReference>
<name>A0A0D9ZKU6_9ORYZ</name>
<accession>A0A0D9ZKU6</accession>
<evidence type="ECO:0000259" key="4">
    <source>
        <dbReference type="Pfam" id="PF01918"/>
    </source>
</evidence>
<dbReference type="eggNOG" id="KOG2567">
    <property type="taxonomic scope" value="Eukaryota"/>
</dbReference>
<dbReference type="GO" id="GO:0005634">
    <property type="term" value="C:nucleus"/>
    <property type="evidence" value="ECO:0007669"/>
    <property type="project" value="UniProtKB-SubCell"/>
</dbReference>
<dbReference type="PANTHER" id="PTHR13516">
    <property type="entry name" value="RIBONUCLEASE P SUBUNIT P25"/>
    <property type="match status" value="1"/>
</dbReference>
<evidence type="ECO:0000313" key="6">
    <source>
        <dbReference type="Proteomes" id="UP000026961"/>
    </source>
</evidence>
<dbReference type="HOGENOM" id="CLU_078359_0_0_1"/>
<reference evidence="5" key="1">
    <citation type="submission" date="2015-04" db="UniProtKB">
        <authorList>
            <consortium name="EnsemblPlants"/>
        </authorList>
    </citation>
    <scope>IDENTIFICATION</scope>
</reference>
<proteinExistence type="inferred from homology"/>
<evidence type="ECO:0000256" key="2">
    <source>
        <dbReference type="ARBA" id="ARBA00008018"/>
    </source>
</evidence>
<dbReference type="Gramene" id="OGLUM04G12480.1">
    <property type="protein sequence ID" value="OGLUM04G12480.1"/>
    <property type="gene ID" value="OGLUM04G12480"/>
</dbReference>
<reference evidence="5" key="2">
    <citation type="submission" date="2018-05" db="EMBL/GenBank/DDBJ databases">
        <title>OgluRS3 (Oryza glumaepatula Reference Sequence Version 3).</title>
        <authorList>
            <person name="Zhang J."/>
            <person name="Kudrna D."/>
            <person name="Lee S."/>
            <person name="Talag J."/>
            <person name="Welchert J."/>
            <person name="Wing R.A."/>
        </authorList>
    </citation>
    <scope>NUCLEOTIDE SEQUENCE [LARGE SCALE GENOMIC DNA]</scope>
</reference>
<dbReference type="InterPro" id="IPR051958">
    <property type="entry name" value="Alba-like_NAB"/>
</dbReference>
<evidence type="ECO:0000256" key="3">
    <source>
        <dbReference type="ARBA" id="ARBA00023242"/>
    </source>
</evidence>
<dbReference type="GO" id="GO:0003723">
    <property type="term" value="F:RNA binding"/>
    <property type="evidence" value="ECO:0007669"/>
    <property type="project" value="TreeGrafter"/>
</dbReference>
<dbReference type="PANTHER" id="PTHR13516:SF14">
    <property type="entry name" value="ALBA DNA_RNA-BINDING PROTEIN"/>
    <property type="match status" value="1"/>
</dbReference>
<sequence length="270" mass="29590">MDRYQRVEKPREEAAIGANEIRITAQGRTRNYITYALALLQDNATDEIVIKAMGRAINKTVAIVELLKRRIVGLHQNTSIESIDITDTWEPLEEGLNTLETTRHVSLITITLSKKELDTSSPGSGRQLTLIRRQRPCPVVVEEDVVAVEGAGEEGSTMKIMMMSMEMQRSHSLRDIVAGEEEGAGVDPLDLAGVMVEMVLQWKKLVDMMMGSLMHLLCKGMKVAEEGAVVEAEAVDVVVVEAVAVDLLLLLKSRLAGSSTIQCSDSSSLD</sequence>
<keyword evidence="3" id="KW-0539">Nucleus</keyword>
<dbReference type="FunFam" id="3.30.110.20:FF:000003">
    <property type="entry name" value="DNA/RNA-binding protein Alba 1"/>
    <property type="match status" value="1"/>
</dbReference>
<evidence type="ECO:0000313" key="5">
    <source>
        <dbReference type="EnsemblPlants" id="OGLUM04G12480.1"/>
    </source>
</evidence>
<feature type="domain" description="DNA/RNA-binding protein Alba-like" evidence="4">
    <location>
        <begin position="19"/>
        <end position="82"/>
    </location>
</feature>
<dbReference type="Pfam" id="PF01918">
    <property type="entry name" value="Alba"/>
    <property type="match status" value="1"/>
</dbReference>
<dbReference type="SUPFAM" id="SSF82704">
    <property type="entry name" value="AlbA-like"/>
    <property type="match status" value="1"/>
</dbReference>
<keyword evidence="6" id="KW-1185">Reference proteome</keyword>
<dbReference type="Gene3D" id="3.30.110.20">
    <property type="entry name" value="Alba-like domain"/>
    <property type="match status" value="1"/>
</dbReference>
<evidence type="ECO:0000256" key="1">
    <source>
        <dbReference type="ARBA" id="ARBA00004123"/>
    </source>
</evidence>
<comment type="subcellular location">
    <subcellularLocation>
        <location evidence="1">Nucleus</location>
    </subcellularLocation>
</comment>
<dbReference type="EnsemblPlants" id="OGLUM04G12480.1">
    <property type="protein sequence ID" value="OGLUM04G12480.1"/>
    <property type="gene ID" value="OGLUM04G12480"/>
</dbReference>